<dbReference type="Pfam" id="PF12697">
    <property type="entry name" value="Abhydrolase_6"/>
    <property type="match status" value="1"/>
</dbReference>
<dbReference type="RefSeq" id="WP_108994042.1">
    <property type="nucleotide sequence ID" value="NZ_BDQX01000208.1"/>
</dbReference>
<dbReference type="InterPro" id="IPR029058">
    <property type="entry name" value="AB_hydrolase_fold"/>
</dbReference>
<dbReference type="Gene3D" id="3.40.50.1820">
    <property type="entry name" value="alpha/beta hydrolase"/>
    <property type="match status" value="1"/>
</dbReference>
<comment type="caution">
    <text evidence="3">The sequence shown here is derived from an EMBL/GenBank/DDBJ whole genome shotgun (WGS) entry which is preliminary data.</text>
</comment>
<feature type="domain" description="AB hydrolase-1" evidence="2">
    <location>
        <begin position="404"/>
        <end position="630"/>
    </location>
</feature>
<proteinExistence type="predicted"/>
<accession>A0A2R5ERG2</accession>
<dbReference type="InterPro" id="IPR051783">
    <property type="entry name" value="NAD(P)-dependent_oxidoreduct"/>
</dbReference>
<dbReference type="GO" id="GO:0005737">
    <property type="term" value="C:cytoplasm"/>
    <property type="evidence" value="ECO:0007669"/>
    <property type="project" value="TreeGrafter"/>
</dbReference>
<protein>
    <submittedName>
        <fullName evidence="3">Nucleotide sugar epimerase</fullName>
    </submittedName>
</protein>
<name>A0A2R5ERG2_9BACL</name>
<dbReference type="SUPFAM" id="SSF53474">
    <property type="entry name" value="alpha/beta-Hydrolases"/>
    <property type="match status" value="1"/>
</dbReference>
<dbReference type="AlphaFoldDB" id="A0A2R5ERG2"/>
<dbReference type="Proteomes" id="UP000245202">
    <property type="component" value="Unassembled WGS sequence"/>
</dbReference>
<dbReference type="InterPro" id="IPR013120">
    <property type="entry name" value="FAR_NAD-bd"/>
</dbReference>
<dbReference type="Gene3D" id="3.40.50.720">
    <property type="entry name" value="NAD(P)-binding Rossmann-like Domain"/>
    <property type="match status" value="1"/>
</dbReference>
<dbReference type="GO" id="GO:0004029">
    <property type="term" value="F:aldehyde dehydrogenase (NAD+) activity"/>
    <property type="evidence" value="ECO:0007669"/>
    <property type="project" value="TreeGrafter"/>
</dbReference>
<dbReference type="SUPFAM" id="SSF51735">
    <property type="entry name" value="NAD(P)-binding Rossmann-fold domains"/>
    <property type="match status" value="1"/>
</dbReference>
<reference evidence="3 4" key="1">
    <citation type="submission" date="2017-08" db="EMBL/GenBank/DDBJ databases">
        <title>Substantial Increase in Enzyme Production by Combined Drug-Resistance Mutations in Paenibacillus agaridevorans.</title>
        <authorList>
            <person name="Tanaka Y."/>
            <person name="Funane K."/>
            <person name="Hosaka T."/>
            <person name="Shiwa Y."/>
            <person name="Fujita N."/>
            <person name="Miyazaki T."/>
            <person name="Yoshikawa H."/>
            <person name="Murakami K."/>
            <person name="Kasahara K."/>
            <person name="Inaoka T."/>
            <person name="Hiraga Y."/>
            <person name="Ochi K."/>
        </authorList>
    </citation>
    <scope>NUCLEOTIDE SEQUENCE [LARGE SCALE GENOMIC DNA]</scope>
    <source>
        <strain evidence="3 4">T-3040</strain>
    </source>
</reference>
<dbReference type="PANTHER" id="PTHR48079:SF6">
    <property type="entry name" value="NAD(P)-BINDING DOMAIN-CONTAINING PROTEIN-RELATED"/>
    <property type="match status" value="1"/>
</dbReference>
<dbReference type="InterPro" id="IPR036291">
    <property type="entry name" value="NAD(P)-bd_dom_sf"/>
</dbReference>
<dbReference type="EMBL" id="BDQX01000208">
    <property type="protein sequence ID" value="GBG09276.1"/>
    <property type="molecule type" value="Genomic_DNA"/>
</dbReference>
<dbReference type="Pfam" id="PF07993">
    <property type="entry name" value="NAD_binding_4"/>
    <property type="match status" value="1"/>
</dbReference>
<dbReference type="PANTHER" id="PTHR48079">
    <property type="entry name" value="PROTEIN YEEZ"/>
    <property type="match status" value="1"/>
</dbReference>
<evidence type="ECO:0000259" key="1">
    <source>
        <dbReference type="Pfam" id="PF07993"/>
    </source>
</evidence>
<evidence type="ECO:0000313" key="4">
    <source>
        <dbReference type="Proteomes" id="UP000245202"/>
    </source>
</evidence>
<evidence type="ECO:0000259" key="2">
    <source>
        <dbReference type="Pfam" id="PF12697"/>
    </source>
</evidence>
<sequence length="652" mass="70842">MNVFLTGGTGFIGKPLLKRLAAEGHGVYALVRSLSKFETVLEELRMTDRDQTVLPMVGDLTLPKLGLSTENIGQLLACDTFVHAGGPMNIGLDLAEAEIVFRGAAREAAGLAESLVREGKLRHFVHVVGFMSPYDESNALTDLSGAVSHAPPYEIMKFEADSYIRKALRPLEITLSTVNPSVVVGHSVTGETEQTGGLGILVDAVRKGAMPLSPGGTDHWLPMVHVDHTAAFIASLVAKRPAVSDTFYLLDDKRDSLSMPELTGLIARELRVKPPLAAAPPVLIKRLLSWGGNRLLGIPSESMNFIVRKEFTTTSKERVLRGLAVNQEALRRVVADLDYRLSHPGRKLSGDATLHVHEGMTLLALQDGIHPAAGITAEVISGEGNLPSANQPSRLPTTGQPMPLVFVHGIYSAAEQLLPLARAIKHDGPKQILELPGLGRAPYHRHPSVIEGYVEGLARLLRSFDEPVVLIGHSFGGLIAAKATESVPGAVRKLLLLQPALHPVRKAAYRFPKLSARLFRRGSFRLISKQLKKSGTFAMSENVPEDYVRYVREELASPRVLSTTAEIARQLTRADVYLPMLSASVRNKAAILWGEADAVWRIPHALQGCRVDTLPFGHQFPISRPLETAAWIEDQLADRGNSINPVLLSDTP</sequence>
<evidence type="ECO:0000313" key="3">
    <source>
        <dbReference type="EMBL" id="GBG09276.1"/>
    </source>
</evidence>
<dbReference type="InterPro" id="IPR000073">
    <property type="entry name" value="AB_hydrolase_1"/>
</dbReference>
<keyword evidence="4" id="KW-1185">Reference proteome</keyword>
<organism evidence="3 4">
    <name type="scientific">Paenibacillus agaridevorans</name>
    <dbReference type="NCBI Taxonomy" id="171404"/>
    <lineage>
        <taxon>Bacteria</taxon>
        <taxon>Bacillati</taxon>
        <taxon>Bacillota</taxon>
        <taxon>Bacilli</taxon>
        <taxon>Bacillales</taxon>
        <taxon>Paenibacillaceae</taxon>
        <taxon>Paenibacillus</taxon>
    </lineage>
</organism>
<feature type="domain" description="Thioester reductase (TE)" evidence="1">
    <location>
        <begin position="5"/>
        <end position="233"/>
    </location>
</feature>
<gene>
    <name evidence="3" type="ORF">PAT3040_03918</name>
</gene>